<dbReference type="Proteomes" id="UP000474640">
    <property type="component" value="Unassembled WGS sequence"/>
</dbReference>
<accession>A0A7C8VJ90</accession>
<protein>
    <submittedName>
        <fullName evidence="2">Uncharacterized protein</fullName>
    </submittedName>
</protein>
<organism evidence="2 3">
    <name type="scientific">Orbilia oligospora</name>
    <name type="common">Nematode-trapping fungus</name>
    <name type="synonym">Arthrobotrys oligospora</name>
    <dbReference type="NCBI Taxonomy" id="2813651"/>
    <lineage>
        <taxon>Eukaryota</taxon>
        <taxon>Fungi</taxon>
        <taxon>Dikarya</taxon>
        <taxon>Ascomycota</taxon>
        <taxon>Pezizomycotina</taxon>
        <taxon>Orbiliomycetes</taxon>
        <taxon>Orbiliales</taxon>
        <taxon>Orbiliaceae</taxon>
        <taxon>Orbilia</taxon>
    </lineage>
</organism>
<feature type="compositionally biased region" description="Acidic residues" evidence="1">
    <location>
        <begin position="31"/>
        <end position="41"/>
    </location>
</feature>
<evidence type="ECO:0000313" key="3">
    <source>
        <dbReference type="Proteomes" id="UP000474640"/>
    </source>
</evidence>
<comment type="caution">
    <text evidence="2">The sequence shown here is derived from an EMBL/GenBank/DDBJ whole genome shotgun (WGS) entry which is preliminary data.</text>
</comment>
<name>A0A7C8VJ90_ORBOL</name>
<feature type="compositionally biased region" description="Polar residues" evidence="1">
    <location>
        <begin position="18"/>
        <end position="30"/>
    </location>
</feature>
<dbReference type="EMBL" id="JAABOJ010000050">
    <property type="protein sequence ID" value="KAF3273666.1"/>
    <property type="molecule type" value="Genomic_DNA"/>
</dbReference>
<sequence length="67" mass="7134">MSHCSENFIKPDPGSSGSGLSNGFRWSSFSDEPDMDIASEDLELRAEKTNRDIGGEPGGVEDSTAVL</sequence>
<feature type="region of interest" description="Disordered" evidence="1">
    <location>
        <begin position="1"/>
        <end position="67"/>
    </location>
</feature>
<feature type="compositionally biased region" description="Basic and acidic residues" evidence="1">
    <location>
        <begin position="42"/>
        <end position="54"/>
    </location>
</feature>
<proteinExistence type="predicted"/>
<gene>
    <name evidence="2" type="ORF">TWF970_008865</name>
</gene>
<dbReference type="AlphaFoldDB" id="A0A7C8VJ90"/>
<evidence type="ECO:0000313" key="2">
    <source>
        <dbReference type="EMBL" id="KAF3273666.1"/>
    </source>
</evidence>
<reference evidence="2 3" key="1">
    <citation type="submission" date="2020-01" db="EMBL/GenBank/DDBJ databases">
        <authorList>
            <person name="Palmer J.M."/>
        </authorList>
    </citation>
    <scope>NUCLEOTIDE SEQUENCE [LARGE SCALE GENOMIC DNA]</scope>
    <source>
        <strain evidence="2 3">TWF970</strain>
    </source>
</reference>
<evidence type="ECO:0000256" key="1">
    <source>
        <dbReference type="SAM" id="MobiDB-lite"/>
    </source>
</evidence>